<dbReference type="Proteomes" id="UP000295433">
    <property type="component" value="Unassembled WGS sequence"/>
</dbReference>
<accession>A0A4V2VTE3</accession>
<organism evidence="1 2">
    <name type="scientific">Samsonia erythrinae</name>
    <dbReference type="NCBI Taxonomy" id="160434"/>
    <lineage>
        <taxon>Bacteria</taxon>
        <taxon>Pseudomonadati</taxon>
        <taxon>Pseudomonadota</taxon>
        <taxon>Gammaproteobacteria</taxon>
        <taxon>Enterobacterales</taxon>
        <taxon>Pectobacteriaceae</taxon>
        <taxon>Samsonia</taxon>
    </lineage>
</organism>
<evidence type="ECO:0000313" key="2">
    <source>
        <dbReference type="Proteomes" id="UP000295433"/>
    </source>
</evidence>
<name>A0A4V2VTE3_9GAMM</name>
<sequence>MARGESQIVVMHLGYIMSGANILINGSFHETQPE</sequence>
<proteinExistence type="predicted"/>
<dbReference type="AlphaFoldDB" id="A0A4V2VTE3"/>
<protein>
    <submittedName>
        <fullName evidence="1">Uncharacterized protein</fullName>
    </submittedName>
</protein>
<keyword evidence="2" id="KW-1185">Reference proteome</keyword>
<evidence type="ECO:0000313" key="1">
    <source>
        <dbReference type="EMBL" id="TCV06216.1"/>
    </source>
</evidence>
<dbReference type="EMBL" id="SMBY01000004">
    <property type="protein sequence ID" value="TCV06216.1"/>
    <property type="molecule type" value="Genomic_DNA"/>
</dbReference>
<gene>
    <name evidence="1" type="ORF">EDC54_104124</name>
</gene>
<comment type="caution">
    <text evidence="1">The sequence shown here is derived from an EMBL/GenBank/DDBJ whole genome shotgun (WGS) entry which is preliminary data.</text>
</comment>
<reference evidence="1 2" key="1">
    <citation type="submission" date="2019-03" db="EMBL/GenBank/DDBJ databases">
        <title>Genomic Encyclopedia of Type Strains, Phase IV (KMG-IV): sequencing the most valuable type-strain genomes for metagenomic binning, comparative biology and taxonomic classification.</title>
        <authorList>
            <person name="Goeker M."/>
        </authorList>
    </citation>
    <scope>NUCLEOTIDE SEQUENCE [LARGE SCALE GENOMIC DNA]</scope>
    <source>
        <strain evidence="1 2">DSM 16730</strain>
    </source>
</reference>